<evidence type="ECO:0000256" key="1">
    <source>
        <dbReference type="ARBA" id="ARBA00008791"/>
    </source>
</evidence>
<dbReference type="CDD" id="cd00293">
    <property type="entry name" value="USP-like"/>
    <property type="match status" value="1"/>
</dbReference>
<protein>
    <submittedName>
        <fullName evidence="3">Universal stress protein</fullName>
    </submittedName>
</protein>
<dbReference type="InterPro" id="IPR006016">
    <property type="entry name" value="UspA"/>
</dbReference>
<dbReference type="SUPFAM" id="SSF52402">
    <property type="entry name" value="Adenine nucleotide alpha hydrolases-like"/>
    <property type="match status" value="1"/>
</dbReference>
<accession>A0A932FWI6</accession>
<dbReference type="InterPro" id="IPR014729">
    <property type="entry name" value="Rossmann-like_a/b/a_fold"/>
</dbReference>
<reference evidence="3" key="1">
    <citation type="submission" date="2020-07" db="EMBL/GenBank/DDBJ databases">
        <title>Huge and variable diversity of episymbiotic CPR bacteria and DPANN archaea in groundwater ecosystems.</title>
        <authorList>
            <person name="He C.Y."/>
            <person name="Keren R."/>
            <person name="Whittaker M."/>
            <person name="Farag I.F."/>
            <person name="Doudna J."/>
            <person name="Cate J.H.D."/>
            <person name="Banfield J.F."/>
        </authorList>
    </citation>
    <scope>NUCLEOTIDE SEQUENCE</scope>
    <source>
        <strain evidence="3">NC_groundwater_672_Ag_B-0.1um_62_36</strain>
    </source>
</reference>
<dbReference type="Proteomes" id="UP000769766">
    <property type="component" value="Unassembled WGS sequence"/>
</dbReference>
<dbReference type="AlphaFoldDB" id="A0A932FWI6"/>
<dbReference type="PANTHER" id="PTHR46268">
    <property type="entry name" value="STRESS RESPONSE PROTEIN NHAX"/>
    <property type="match status" value="1"/>
</dbReference>
<gene>
    <name evidence="3" type="ORF">HYY20_13300</name>
</gene>
<name>A0A932FWI6_UNCTE</name>
<proteinExistence type="inferred from homology"/>
<comment type="caution">
    <text evidence="3">The sequence shown here is derived from an EMBL/GenBank/DDBJ whole genome shotgun (WGS) entry which is preliminary data.</text>
</comment>
<dbReference type="EMBL" id="JACPRF010000407">
    <property type="protein sequence ID" value="MBI2877845.1"/>
    <property type="molecule type" value="Genomic_DNA"/>
</dbReference>
<dbReference type="Pfam" id="PF00582">
    <property type="entry name" value="Usp"/>
    <property type="match status" value="1"/>
</dbReference>
<dbReference type="InterPro" id="IPR006015">
    <property type="entry name" value="Universal_stress_UspA"/>
</dbReference>
<feature type="domain" description="UspA" evidence="2">
    <location>
        <begin position="1"/>
        <end position="147"/>
    </location>
</feature>
<evidence type="ECO:0000259" key="2">
    <source>
        <dbReference type="Pfam" id="PF00582"/>
    </source>
</evidence>
<dbReference type="PANTHER" id="PTHR46268:SF6">
    <property type="entry name" value="UNIVERSAL STRESS PROTEIN UP12"/>
    <property type="match status" value="1"/>
</dbReference>
<evidence type="ECO:0000313" key="4">
    <source>
        <dbReference type="Proteomes" id="UP000769766"/>
    </source>
</evidence>
<comment type="similarity">
    <text evidence="1">Belongs to the universal stress protein A family.</text>
</comment>
<organism evidence="3 4">
    <name type="scientific">Tectimicrobiota bacterium</name>
    <dbReference type="NCBI Taxonomy" id="2528274"/>
    <lineage>
        <taxon>Bacteria</taxon>
        <taxon>Pseudomonadati</taxon>
        <taxon>Nitrospinota/Tectimicrobiota group</taxon>
        <taxon>Candidatus Tectimicrobiota</taxon>
    </lineage>
</organism>
<sequence>MVKKILVATGGSPWSERAVNYAIQFARNYQAELVFLCVVTPEFIAKKAAAWGIASASDIEEVKKKEGEEILNRVCLQARENGVTYQPHLCVCGQPAAQEIVQTAREYNCDFIVIGSRGTNRRGERITLHKIGNEVIEKAHCPVMVVK</sequence>
<dbReference type="Gene3D" id="3.40.50.620">
    <property type="entry name" value="HUPs"/>
    <property type="match status" value="1"/>
</dbReference>
<evidence type="ECO:0000313" key="3">
    <source>
        <dbReference type="EMBL" id="MBI2877845.1"/>
    </source>
</evidence>
<dbReference type="PRINTS" id="PR01438">
    <property type="entry name" value="UNVRSLSTRESS"/>
</dbReference>